<proteinExistence type="predicted"/>
<feature type="transmembrane region" description="Helical" evidence="5">
    <location>
        <begin position="332"/>
        <end position="355"/>
    </location>
</feature>
<dbReference type="CDD" id="cd17321">
    <property type="entry name" value="MFS_MMR_MDR_like"/>
    <property type="match status" value="1"/>
</dbReference>
<dbReference type="EMBL" id="BOOP01000043">
    <property type="protein sequence ID" value="GII42424.1"/>
    <property type="molecule type" value="Genomic_DNA"/>
</dbReference>
<dbReference type="PANTHER" id="PTHR42718:SF39">
    <property type="entry name" value="ACTINORHODIN TRANSPORTER-RELATED"/>
    <property type="match status" value="1"/>
</dbReference>
<name>A0A8J3XIJ3_9ACTN</name>
<reference evidence="7 8" key="1">
    <citation type="submission" date="2021-01" db="EMBL/GenBank/DDBJ databases">
        <title>Whole genome shotgun sequence of Planotetraspora phitsanulokensis NBRC 104273.</title>
        <authorList>
            <person name="Komaki H."/>
            <person name="Tamura T."/>
        </authorList>
    </citation>
    <scope>NUCLEOTIDE SEQUENCE [LARGE SCALE GENOMIC DNA]</scope>
    <source>
        <strain evidence="7 8">NBRC 104273</strain>
    </source>
</reference>
<dbReference type="Gene3D" id="1.20.1720.10">
    <property type="entry name" value="Multidrug resistance protein D"/>
    <property type="match status" value="1"/>
</dbReference>
<feature type="transmembrane region" description="Helical" evidence="5">
    <location>
        <begin position="443"/>
        <end position="460"/>
    </location>
</feature>
<dbReference type="RefSeq" id="WP_204077848.1">
    <property type="nucleotide sequence ID" value="NZ_BOOP01000043.1"/>
</dbReference>
<feature type="transmembrane region" description="Helical" evidence="5">
    <location>
        <begin position="162"/>
        <end position="185"/>
    </location>
</feature>
<feature type="transmembrane region" description="Helical" evidence="5">
    <location>
        <begin position="400"/>
        <end position="423"/>
    </location>
</feature>
<dbReference type="AlphaFoldDB" id="A0A8J3XIJ3"/>
<protein>
    <submittedName>
        <fullName evidence="7">MFS transporter</fullName>
    </submittedName>
</protein>
<keyword evidence="8" id="KW-1185">Reference proteome</keyword>
<evidence type="ECO:0000256" key="4">
    <source>
        <dbReference type="ARBA" id="ARBA00023136"/>
    </source>
</evidence>
<accession>A0A8J3XIJ3</accession>
<evidence type="ECO:0000256" key="1">
    <source>
        <dbReference type="ARBA" id="ARBA00004651"/>
    </source>
</evidence>
<keyword evidence="3 5" id="KW-1133">Transmembrane helix</keyword>
<feature type="transmembrane region" description="Helical" evidence="5">
    <location>
        <begin position="197"/>
        <end position="217"/>
    </location>
</feature>
<comment type="caution">
    <text evidence="7">The sequence shown here is derived from an EMBL/GenBank/DDBJ whole genome shotgun (WGS) entry which is preliminary data.</text>
</comment>
<evidence type="ECO:0000256" key="3">
    <source>
        <dbReference type="ARBA" id="ARBA00022989"/>
    </source>
</evidence>
<dbReference type="SUPFAM" id="SSF103473">
    <property type="entry name" value="MFS general substrate transporter"/>
    <property type="match status" value="1"/>
</dbReference>
<dbReference type="Gene3D" id="1.20.1250.20">
    <property type="entry name" value="MFS general substrate transporter like domains"/>
    <property type="match status" value="1"/>
</dbReference>
<gene>
    <name evidence="7" type="ORF">Pph01_74270</name>
</gene>
<feature type="transmembrane region" description="Helical" evidence="5">
    <location>
        <begin position="223"/>
        <end position="244"/>
    </location>
</feature>
<dbReference type="PRINTS" id="PR01036">
    <property type="entry name" value="TCRTETB"/>
</dbReference>
<dbReference type="PANTHER" id="PTHR42718">
    <property type="entry name" value="MAJOR FACILITATOR SUPERFAMILY MULTIDRUG TRANSPORTER MFSC"/>
    <property type="match status" value="1"/>
</dbReference>
<dbReference type="GO" id="GO:0005886">
    <property type="term" value="C:plasma membrane"/>
    <property type="evidence" value="ECO:0007669"/>
    <property type="project" value="UniProtKB-SubCell"/>
</dbReference>
<comment type="subcellular location">
    <subcellularLocation>
        <location evidence="1">Cell membrane</location>
        <topology evidence="1">Multi-pass membrane protein</topology>
    </subcellularLocation>
</comment>
<evidence type="ECO:0000256" key="5">
    <source>
        <dbReference type="SAM" id="Phobius"/>
    </source>
</evidence>
<keyword evidence="2 5" id="KW-0812">Transmembrane</keyword>
<feature type="transmembrane region" description="Helical" evidence="5">
    <location>
        <begin position="43"/>
        <end position="62"/>
    </location>
</feature>
<dbReference type="InterPro" id="IPR020846">
    <property type="entry name" value="MFS_dom"/>
</dbReference>
<feature type="transmembrane region" description="Helical" evidence="5">
    <location>
        <begin position="132"/>
        <end position="150"/>
    </location>
</feature>
<evidence type="ECO:0000256" key="2">
    <source>
        <dbReference type="ARBA" id="ARBA00022692"/>
    </source>
</evidence>
<evidence type="ECO:0000313" key="8">
    <source>
        <dbReference type="Proteomes" id="UP000622547"/>
    </source>
</evidence>
<feature type="transmembrane region" description="Helical" evidence="5">
    <location>
        <begin position="74"/>
        <end position="93"/>
    </location>
</feature>
<feature type="transmembrane region" description="Helical" evidence="5">
    <location>
        <begin position="99"/>
        <end position="120"/>
    </location>
</feature>
<sequence>MDSRRWPALAVMLIAAYMDLLDTTIVTVALPSIQRDLGTSDTALQWVAAGYTLAFALALITGGRLGDVHGRKTMFLIGVAGFTAASALSGLATGPGVLVAARAVQGAAAAIMIPQLLTVIQVGFRRDERPRAFGLYGMVLALGGVSGPLLGGLLTEADLFGWGWRTIFLINVPVGVLAFAGSAVLMTESRADRRPRLDPLGTVLVTLGLLALVHPLVQGRELGWPIWTFLAMAASVPLLAVFWVHEGRRARAGASPLVDPRLLRARPVVAGLLVALVFFASTGYFFVLTLHLQAGLGFGALRTGLAFLPFALGVIAGSGAAARLVPRLGRTVVTAGTVVEAASILGMILTVGGAGDALQAWHLAPSLVLAGLGLALVSATLVTITLSGVPADHAGSASGLVNTTLQLGSAVGVATLGALFFGLLTSEHGVQSAAYADASARSLLLAAGLAALSCPLSLLLPRHALAEADPGTPSPVGSSAP</sequence>
<feature type="domain" description="Major facilitator superfamily (MFS) profile" evidence="6">
    <location>
        <begin position="8"/>
        <end position="465"/>
    </location>
</feature>
<dbReference type="GO" id="GO:0022857">
    <property type="term" value="F:transmembrane transporter activity"/>
    <property type="evidence" value="ECO:0007669"/>
    <property type="project" value="InterPro"/>
</dbReference>
<feature type="transmembrane region" description="Helical" evidence="5">
    <location>
        <begin position="306"/>
        <end position="325"/>
    </location>
</feature>
<organism evidence="7 8">
    <name type="scientific">Planotetraspora phitsanulokensis</name>
    <dbReference type="NCBI Taxonomy" id="575192"/>
    <lineage>
        <taxon>Bacteria</taxon>
        <taxon>Bacillati</taxon>
        <taxon>Actinomycetota</taxon>
        <taxon>Actinomycetes</taxon>
        <taxon>Streptosporangiales</taxon>
        <taxon>Streptosporangiaceae</taxon>
        <taxon>Planotetraspora</taxon>
    </lineage>
</organism>
<dbReference type="Proteomes" id="UP000622547">
    <property type="component" value="Unassembled WGS sequence"/>
</dbReference>
<evidence type="ECO:0000259" key="6">
    <source>
        <dbReference type="PROSITE" id="PS50850"/>
    </source>
</evidence>
<dbReference type="PROSITE" id="PS50850">
    <property type="entry name" value="MFS"/>
    <property type="match status" value="1"/>
</dbReference>
<dbReference type="InterPro" id="IPR011701">
    <property type="entry name" value="MFS"/>
</dbReference>
<evidence type="ECO:0000313" key="7">
    <source>
        <dbReference type="EMBL" id="GII42424.1"/>
    </source>
</evidence>
<feature type="transmembrane region" description="Helical" evidence="5">
    <location>
        <begin position="7"/>
        <end position="31"/>
    </location>
</feature>
<feature type="transmembrane region" description="Helical" evidence="5">
    <location>
        <begin position="367"/>
        <end position="388"/>
    </location>
</feature>
<dbReference type="Pfam" id="PF07690">
    <property type="entry name" value="MFS_1"/>
    <property type="match status" value="1"/>
</dbReference>
<dbReference type="InterPro" id="IPR036259">
    <property type="entry name" value="MFS_trans_sf"/>
</dbReference>
<feature type="transmembrane region" description="Helical" evidence="5">
    <location>
        <begin position="265"/>
        <end position="286"/>
    </location>
</feature>
<keyword evidence="4 5" id="KW-0472">Membrane</keyword>